<name>A0A376G6T9_9FLAO</name>
<accession>A0A376G6T9</accession>
<gene>
    <name evidence="1" type="ORF">NCTC13456_01546</name>
</gene>
<dbReference type="RefSeq" id="WP_114999796.1">
    <property type="nucleotide sequence ID" value="NZ_UFXS01000001.1"/>
</dbReference>
<sequence>MKKIFIFLSFLLLVLSAVYILYLVRKTFNNYEFESYNELYYKVPPVKNAQFKSLKSFNSDLFSIVDDKNLKNITVNFDSKSNKVRQVNLNYTYNPKTIDDKVKSIIRIYNLGEIIEINKRMMKKTSFFGVLKYII</sequence>
<evidence type="ECO:0000313" key="2">
    <source>
        <dbReference type="Proteomes" id="UP000254737"/>
    </source>
</evidence>
<dbReference type="STRING" id="343874.GCA_000805695_03367"/>
<proteinExistence type="predicted"/>
<protein>
    <submittedName>
        <fullName evidence="1">Uncharacterized protein</fullName>
    </submittedName>
</protein>
<evidence type="ECO:0000313" key="1">
    <source>
        <dbReference type="EMBL" id="STD55450.1"/>
    </source>
</evidence>
<organism evidence="1 2">
    <name type="scientific">Empedobacter falsenii</name>
    <dbReference type="NCBI Taxonomy" id="343874"/>
    <lineage>
        <taxon>Bacteria</taxon>
        <taxon>Pseudomonadati</taxon>
        <taxon>Bacteroidota</taxon>
        <taxon>Flavobacteriia</taxon>
        <taxon>Flavobacteriales</taxon>
        <taxon>Weeksellaceae</taxon>
        <taxon>Empedobacter</taxon>
    </lineage>
</organism>
<dbReference type="Proteomes" id="UP000254737">
    <property type="component" value="Unassembled WGS sequence"/>
</dbReference>
<dbReference type="AlphaFoldDB" id="A0A376G6T9"/>
<reference evidence="1 2" key="1">
    <citation type="submission" date="2018-06" db="EMBL/GenBank/DDBJ databases">
        <authorList>
            <consortium name="Pathogen Informatics"/>
            <person name="Doyle S."/>
        </authorList>
    </citation>
    <scope>NUCLEOTIDE SEQUENCE [LARGE SCALE GENOMIC DNA]</scope>
    <source>
        <strain evidence="1 2">NCTC13456</strain>
    </source>
</reference>
<dbReference type="EMBL" id="UFXS01000001">
    <property type="protein sequence ID" value="STD55450.1"/>
    <property type="molecule type" value="Genomic_DNA"/>
</dbReference>